<dbReference type="EMBL" id="PEBW01000003">
    <property type="protein sequence ID" value="PTQ52052.1"/>
    <property type="molecule type" value="Genomic_DNA"/>
</dbReference>
<dbReference type="PANTHER" id="PTHR11136">
    <property type="entry name" value="FOLYLPOLYGLUTAMATE SYNTHASE-RELATED"/>
    <property type="match status" value="1"/>
</dbReference>
<evidence type="ECO:0000256" key="8">
    <source>
        <dbReference type="ARBA" id="ARBA00030592"/>
    </source>
</evidence>
<keyword evidence="7" id="KW-0460">Magnesium</keyword>
<dbReference type="Gene3D" id="3.40.1190.10">
    <property type="entry name" value="Mur-like, catalytic domain"/>
    <property type="match status" value="1"/>
</dbReference>
<dbReference type="GO" id="GO:0004326">
    <property type="term" value="F:tetrahydrofolylpolyglutamate synthase activity"/>
    <property type="evidence" value="ECO:0007669"/>
    <property type="project" value="UniProtKB-EC"/>
</dbReference>
<proteinExistence type="inferred from homology"/>
<dbReference type="InterPro" id="IPR004101">
    <property type="entry name" value="Mur_ligase_C"/>
</dbReference>
<dbReference type="PANTHER" id="PTHR11136:SF0">
    <property type="entry name" value="DIHYDROFOLATE SYNTHETASE-RELATED"/>
    <property type="match status" value="1"/>
</dbReference>
<dbReference type="Pfam" id="PF02875">
    <property type="entry name" value="Mur_ligase_C"/>
    <property type="match status" value="1"/>
</dbReference>
<reference evidence="11 12" key="1">
    <citation type="submission" date="2017-08" db="EMBL/GenBank/DDBJ databases">
        <title>Burning lignite coal seam in the remote Altai Mountains harbors a hydrogen-driven thermophilic microbial community.</title>
        <authorList>
            <person name="Kadnikov V.V."/>
            <person name="Mardanov A.V."/>
            <person name="Ivasenko D."/>
            <person name="Beletsky A.V."/>
            <person name="Karnachuk O.V."/>
            <person name="Ravin N.V."/>
        </authorList>
    </citation>
    <scope>NUCLEOTIDE SEQUENCE [LARGE SCALE GENOMIC DNA]</scope>
    <source>
        <strain evidence="11">AL31</strain>
    </source>
</reference>
<dbReference type="GO" id="GO:0005737">
    <property type="term" value="C:cytoplasm"/>
    <property type="evidence" value="ECO:0007669"/>
    <property type="project" value="TreeGrafter"/>
</dbReference>
<comment type="caution">
    <text evidence="11">The sequence shown here is derived from an EMBL/GenBank/DDBJ whole genome shotgun (WGS) entry which is preliminary data.</text>
</comment>
<dbReference type="InterPro" id="IPR036565">
    <property type="entry name" value="Mur-like_cat_sf"/>
</dbReference>
<evidence type="ECO:0000256" key="7">
    <source>
        <dbReference type="ARBA" id="ARBA00022842"/>
    </source>
</evidence>
<keyword evidence="6" id="KW-0067">ATP-binding</keyword>
<sequence>MGDDWWFWSYNRGKPLAKDVEEARRPEWAARLLAGVGHPEAGMRVAVVTGSKGKGTTAFLLARLWERLDPDGGPVGLFVGPHLHDVRERIRLREEPIPHEAFLHFAAEVRPVYASLASEVRHEAGEYIGPLAPLLAVAFLYFRASGVRRAVLEVGRGGLYDEVNVVPHEAAVITALFPEHLEAFGPTLDHVARQKWGIVTRDVRDVFVGALDVEGLRALGRVAEERQGSAWVRAHFSHERFASEPLPPAAGEDEARRTAVYPRLFLYGRDFAACDVRLVPEATTFRYCEDAGATREGSATALRQEAELAGEEIVLPLLGAHQARNYALAYRAARRLAGDPPLAGGRRLEDPLPWPGRLERLGREPDVLVDGAISRQAAEEVRRVLEEAFGIPPRPLVVVLGLPDGKDVEGVADTFAPVARRLLLVPVVAPHLRPADYSPVWGKYAHAEEERELGAAVNRALEEAGRSGVVLFAGTQSFVAAVRREWFARAERGE</sequence>
<dbReference type="Gene3D" id="3.90.190.20">
    <property type="entry name" value="Mur ligase, C-terminal domain"/>
    <property type="match status" value="1"/>
</dbReference>
<dbReference type="Proteomes" id="UP000244016">
    <property type="component" value="Unassembled WGS sequence"/>
</dbReference>
<comment type="catalytic activity">
    <reaction evidence="9">
        <text>(6S)-5,6,7,8-tetrahydrofolyl-(gamma-L-Glu)(n) + L-glutamate + ATP = (6S)-5,6,7,8-tetrahydrofolyl-(gamma-L-Glu)(n+1) + ADP + phosphate + H(+)</text>
        <dbReference type="Rhea" id="RHEA:10580"/>
        <dbReference type="Rhea" id="RHEA-COMP:14738"/>
        <dbReference type="Rhea" id="RHEA-COMP:14740"/>
        <dbReference type="ChEBI" id="CHEBI:15378"/>
        <dbReference type="ChEBI" id="CHEBI:29985"/>
        <dbReference type="ChEBI" id="CHEBI:30616"/>
        <dbReference type="ChEBI" id="CHEBI:43474"/>
        <dbReference type="ChEBI" id="CHEBI:141005"/>
        <dbReference type="ChEBI" id="CHEBI:456216"/>
        <dbReference type="EC" id="6.3.2.17"/>
    </reaction>
</comment>
<evidence type="ECO:0000256" key="1">
    <source>
        <dbReference type="ARBA" id="ARBA00008276"/>
    </source>
</evidence>
<evidence type="ECO:0000256" key="3">
    <source>
        <dbReference type="ARBA" id="ARBA00022598"/>
    </source>
</evidence>
<dbReference type="EC" id="6.3.2.17" evidence="2"/>
<keyword evidence="3" id="KW-0436">Ligase</keyword>
<evidence type="ECO:0000256" key="6">
    <source>
        <dbReference type="ARBA" id="ARBA00022840"/>
    </source>
</evidence>
<evidence type="ECO:0000313" key="12">
    <source>
        <dbReference type="Proteomes" id="UP000244016"/>
    </source>
</evidence>
<dbReference type="SUPFAM" id="SSF53623">
    <property type="entry name" value="MurD-like peptide ligases, catalytic domain"/>
    <property type="match status" value="1"/>
</dbReference>
<dbReference type="AlphaFoldDB" id="A0A2T5G7A7"/>
<dbReference type="GO" id="GO:0046872">
    <property type="term" value="F:metal ion binding"/>
    <property type="evidence" value="ECO:0007669"/>
    <property type="project" value="UniProtKB-KW"/>
</dbReference>
<evidence type="ECO:0000256" key="5">
    <source>
        <dbReference type="ARBA" id="ARBA00022741"/>
    </source>
</evidence>
<keyword evidence="4" id="KW-0479">Metal-binding</keyword>
<evidence type="ECO:0000256" key="2">
    <source>
        <dbReference type="ARBA" id="ARBA00013025"/>
    </source>
</evidence>
<evidence type="ECO:0000256" key="4">
    <source>
        <dbReference type="ARBA" id="ARBA00022723"/>
    </source>
</evidence>
<evidence type="ECO:0000259" key="10">
    <source>
        <dbReference type="Pfam" id="PF02875"/>
    </source>
</evidence>
<keyword evidence="5" id="KW-0547">Nucleotide-binding</keyword>
<dbReference type="GO" id="GO:0005524">
    <property type="term" value="F:ATP binding"/>
    <property type="evidence" value="ECO:0007669"/>
    <property type="project" value="UniProtKB-KW"/>
</dbReference>
<organism evidence="11 12">
    <name type="scientific">Brockia lithotrophica</name>
    <dbReference type="NCBI Taxonomy" id="933949"/>
    <lineage>
        <taxon>Bacteria</taxon>
        <taxon>Bacillati</taxon>
        <taxon>Bacillota</taxon>
        <taxon>Bacilli</taxon>
        <taxon>Bacillales</taxon>
        <taxon>Bacillales Family X. Incertae Sedis</taxon>
        <taxon>Brockia</taxon>
    </lineage>
</organism>
<dbReference type="GO" id="GO:0008841">
    <property type="term" value="F:dihydrofolate synthase activity"/>
    <property type="evidence" value="ECO:0007669"/>
    <property type="project" value="TreeGrafter"/>
</dbReference>
<accession>A0A2T5G7A7</accession>
<comment type="similarity">
    <text evidence="1">Belongs to the folylpolyglutamate synthase family.</text>
</comment>
<evidence type="ECO:0000256" key="9">
    <source>
        <dbReference type="ARBA" id="ARBA00047493"/>
    </source>
</evidence>
<name>A0A2T5G7A7_9BACL</name>
<feature type="domain" description="Mur ligase C-terminal" evidence="10">
    <location>
        <begin position="356"/>
        <end position="474"/>
    </location>
</feature>
<dbReference type="SUPFAM" id="SSF53244">
    <property type="entry name" value="MurD-like peptide ligases, peptide-binding domain"/>
    <property type="match status" value="1"/>
</dbReference>
<gene>
    <name evidence="11" type="ORF">BLITH_1019</name>
</gene>
<protein>
    <recommendedName>
        <fullName evidence="2">tetrahydrofolate synthase</fullName>
        <ecNumber evidence="2">6.3.2.17</ecNumber>
    </recommendedName>
    <alternativeName>
        <fullName evidence="8">Tetrahydrofolylpolyglutamate synthase</fullName>
    </alternativeName>
</protein>
<dbReference type="InterPro" id="IPR001645">
    <property type="entry name" value="Folylpolyglutamate_synth"/>
</dbReference>
<evidence type="ECO:0000313" key="11">
    <source>
        <dbReference type="EMBL" id="PTQ52052.1"/>
    </source>
</evidence>
<dbReference type="InterPro" id="IPR036615">
    <property type="entry name" value="Mur_ligase_C_dom_sf"/>
</dbReference>